<evidence type="ECO:0000313" key="3">
    <source>
        <dbReference type="Proteomes" id="UP000554482"/>
    </source>
</evidence>
<keyword evidence="1 2" id="KW-0812">Transmembrane</keyword>
<keyword evidence="1" id="KW-0472">Membrane</keyword>
<dbReference type="PANTHER" id="PTHR31414:SF19">
    <property type="entry name" value="TRANSMEMBRANE PROTEIN"/>
    <property type="match status" value="1"/>
</dbReference>
<dbReference type="PANTHER" id="PTHR31414">
    <property type="entry name" value="TRANSMEMBRANE PROTEIN DDB_G0292058"/>
    <property type="match status" value="1"/>
</dbReference>
<keyword evidence="3" id="KW-1185">Reference proteome</keyword>
<proteinExistence type="predicted"/>
<organism evidence="2 3">
    <name type="scientific">Thalictrum thalictroides</name>
    <name type="common">Rue-anemone</name>
    <name type="synonym">Anemone thalictroides</name>
    <dbReference type="NCBI Taxonomy" id="46969"/>
    <lineage>
        <taxon>Eukaryota</taxon>
        <taxon>Viridiplantae</taxon>
        <taxon>Streptophyta</taxon>
        <taxon>Embryophyta</taxon>
        <taxon>Tracheophyta</taxon>
        <taxon>Spermatophyta</taxon>
        <taxon>Magnoliopsida</taxon>
        <taxon>Ranunculales</taxon>
        <taxon>Ranunculaceae</taxon>
        <taxon>Thalictroideae</taxon>
        <taxon>Thalictrum</taxon>
    </lineage>
</organism>
<protein>
    <submittedName>
        <fullName evidence="2">Transmembrane protein</fullName>
    </submittedName>
</protein>
<dbReference type="InterPro" id="IPR040283">
    <property type="entry name" value="DDB_G0292058-like"/>
</dbReference>
<gene>
    <name evidence="2" type="ORF">FRX31_032436</name>
</gene>
<dbReference type="GO" id="GO:0016020">
    <property type="term" value="C:membrane"/>
    <property type="evidence" value="ECO:0007669"/>
    <property type="project" value="TreeGrafter"/>
</dbReference>
<dbReference type="EMBL" id="JABWDY010040651">
    <property type="protein sequence ID" value="KAF5177977.1"/>
    <property type="molecule type" value="Genomic_DNA"/>
</dbReference>
<reference evidence="2 3" key="1">
    <citation type="submission" date="2020-06" db="EMBL/GenBank/DDBJ databases">
        <title>Transcriptomic and genomic resources for Thalictrum thalictroides and T. hernandezii: Facilitating candidate gene discovery in an emerging model plant lineage.</title>
        <authorList>
            <person name="Arias T."/>
            <person name="Riano-Pachon D.M."/>
            <person name="Di Stilio V.S."/>
        </authorList>
    </citation>
    <scope>NUCLEOTIDE SEQUENCE [LARGE SCALE GENOMIC DNA]</scope>
    <source>
        <strain evidence="3">cv. WT478/WT964</strain>
        <tissue evidence="2">Leaves</tissue>
    </source>
</reference>
<sequence>IIFLCWILSAICWILTGFHFFLHTFAQDTCSAFEEFQQNPSNNSLTPMLPCLHEVYADQIMIDLGSAVHTFVNELNSKITKLSGLVELDEQKENSSKGFFKICNPFSSAPDYSYNPSRCSKDAILISDIPQVLRQFTCVKDTSNASCDADKKFISKDSSDMVLAYTETVQKLLSILPDLQNLARCSFVKDTISDVLSHQCRPFKLSFKLLWLSTMILSMTMVILVLAWLAKLYQNKGRHFRKCSVIPSSTY</sequence>
<evidence type="ECO:0000313" key="2">
    <source>
        <dbReference type="EMBL" id="KAF5177977.1"/>
    </source>
</evidence>
<feature type="transmembrane region" description="Helical" evidence="1">
    <location>
        <begin position="209"/>
        <end position="230"/>
    </location>
</feature>
<dbReference type="AlphaFoldDB" id="A0A7J6UZA2"/>
<accession>A0A7J6UZA2</accession>
<comment type="caution">
    <text evidence="2">The sequence shown here is derived from an EMBL/GenBank/DDBJ whole genome shotgun (WGS) entry which is preliminary data.</text>
</comment>
<feature type="non-terminal residue" evidence="2">
    <location>
        <position position="251"/>
    </location>
</feature>
<keyword evidence="1" id="KW-1133">Transmembrane helix</keyword>
<evidence type="ECO:0000256" key="1">
    <source>
        <dbReference type="SAM" id="Phobius"/>
    </source>
</evidence>
<name>A0A7J6UZA2_THATH</name>
<dbReference type="OrthoDB" id="1056237at2759"/>
<dbReference type="Proteomes" id="UP000554482">
    <property type="component" value="Unassembled WGS sequence"/>
</dbReference>